<sequence length="303" mass="34240">MTSRPTVHHPGATEMVYCLMKYEIPYYVRSWTSGAMYATKNPYDLVASTTDPEGMAMKNKVLADLEQIYERKYLRYCDASIPLHHVSATIAQITTQRLRFWYHHPRYQPENGRHMSQADRDVVFDTSIRILQLTCGNGSGSPRAPDTSFFSAHLLGDQLRCTEVDALVYVVSELRQRVRGGLVSTAWELVRTVYEDHYPQLLLQPQRRDGGGNGSFFAALADLILEAWDARAREVQMLDEVDALSGSVVPGFIRVLQDMKGNADPEDASMAGIGAVVPDEDFQLGLLHDDPLNFLYWDELTQF</sequence>
<dbReference type="EMBL" id="KB706899">
    <property type="protein sequence ID" value="EMR65258.1"/>
    <property type="molecule type" value="Genomic_DNA"/>
</dbReference>
<dbReference type="Proteomes" id="UP000012174">
    <property type="component" value="Unassembled WGS sequence"/>
</dbReference>
<gene>
    <name evidence="1" type="ORF">UCREL1_7773</name>
</gene>
<accession>M7SLJ7</accession>
<dbReference type="KEGG" id="ela:UCREL1_7773"/>
<organism evidence="1 2">
    <name type="scientific">Eutypa lata (strain UCR-EL1)</name>
    <name type="common">Grapevine dieback disease fungus</name>
    <name type="synonym">Eutypa armeniacae</name>
    <dbReference type="NCBI Taxonomy" id="1287681"/>
    <lineage>
        <taxon>Eukaryota</taxon>
        <taxon>Fungi</taxon>
        <taxon>Dikarya</taxon>
        <taxon>Ascomycota</taxon>
        <taxon>Pezizomycotina</taxon>
        <taxon>Sordariomycetes</taxon>
        <taxon>Xylariomycetidae</taxon>
        <taxon>Xylariales</taxon>
        <taxon>Diatrypaceae</taxon>
        <taxon>Eutypa</taxon>
    </lineage>
</organism>
<dbReference type="HOGENOM" id="CLU_004083_1_0_1"/>
<proteinExistence type="predicted"/>
<dbReference type="AlphaFoldDB" id="M7SLJ7"/>
<evidence type="ECO:0000313" key="2">
    <source>
        <dbReference type="Proteomes" id="UP000012174"/>
    </source>
</evidence>
<reference evidence="2" key="1">
    <citation type="journal article" date="2013" name="Genome Announc.">
        <title>Draft genome sequence of the grapevine dieback fungus Eutypa lata UCR-EL1.</title>
        <authorList>
            <person name="Blanco-Ulate B."/>
            <person name="Rolshausen P.E."/>
            <person name="Cantu D."/>
        </authorList>
    </citation>
    <scope>NUCLEOTIDE SEQUENCE [LARGE SCALE GENOMIC DNA]</scope>
    <source>
        <strain evidence="2">UCR-EL1</strain>
    </source>
</reference>
<name>M7SLJ7_EUTLA</name>
<evidence type="ECO:0000313" key="1">
    <source>
        <dbReference type="EMBL" id="EMR65258.1"/>
    </source>
</evidence>
<dbReference type="eggNOG" id="ENOG502SI33">
    <property type="taxonomic scope" value="Eukaryota"/>
</dbReference>
<keyword evidence="2" id="KW-1185">Reference proteome</keyword>
<dbReference type="OrthoDB" id="2269373at2759"/>
<protein>
    <submittedName>
        <fullName evidence="1">Putative fungal specific transcription factor protein</fullName>
    </submittedName>
</protein>